<gene>
    <name evidence="1" type="ORF">ASPZODRAFT_127671</name>
</gene>
<keyword evidence="2" id="KW-1185">Reference proteome</keyword>
<dbReference type="EMBL" id="KV878336">
    <property type="protein sequence ID" value="OJJ51578.1"/>
    <property type="molecule type" value="Genomic_DNA"/>
</dbReference>
<reference evidence="2" key="1">
    <citation type="journal article" date="2017" name="Genome Biol.">
        <title>Comparative genomics reveals high biological diversity and specific adaptations in the industrially and medically important fungal genus Aspergillus.</title>
        <authorList>
            <person name="de Vries R.P."/>
            <person name="Riley R."/>
            <person name="Wiebenga A."/>
            <person name="Aguilar-Osorio G."/>
            <person name="Amillis S."/>
            <person name="Uchima C.A."/>
            <person name="Anderluh G."/>
            <person name="Asadollahi M."/>
            <person name="Askin M."/>
            <person name="Barry K."/>
            <person name="Battaglia E."/>
            <person name="Bayram O."/>
            <person name="Benocci T."/>
            <person name="Braus-Stromeyer S.A."/>
            <person name="Caldana C."/>
            <person name="Canovas D."/>
            <person name="Cerqueira G.C."/>
            <person name="Chen F."/>
            <person name="Chen W."/>
            <person name="Choi C."/>
            <person name="Clum A."/>
            <person name="Dos Santos R.A."/>
            <person name="Damasio A.R."/>
            <person name="Diallinas G."/>
            <person name="Emri T."/>
            <person name="Fekete E."/>
            <person name="Flipphi M."/>
            <person name="Freyberg S."/>
            <person name="Gallo A."/>
            <person name="Gournas C."/>
            <person name="Habgood R."/>
            <person name="Hainaut M."/>
            <person name="Harispe M.L."/>
            <person name="Henrissat B."/>
            <person name="Hilden K.S."/>
            <person name="Hope R."/>
            <person name="Hossain A."/>
            <person name="Karabika E."/>
            <person name="Karaffa L."/>
            <person name="Karanyi Z."/>
            <person name="Krasevec N."/>
            <person name="Kuo A."/>
            <person name="Kusch H."/>
            <person name="LaButti K."/>
            <person name="Lagendijk E.L."/>
            <person name="Lapidus A."/>
            <person name="Levasseur A."/>
            <person name="Lindquist E."/>
            <person name="Lipzen A."/>
            <person name="Logrieco A.F."/>
            <person name="MacCabe A."/>
            <person name="Maekelae M.R."/>
            <person name="Malavazi I."/>
            <person name="Melin P."/>
            <person name="Meyer V."/>
            <person name="Mielnichuk N."/>
            <person name="Miskei M."/>
            <person name="Molnar A.P."/>
            <person name="Mule G."/>
            <person name="Ngan C.Y."/>
            <person name="Orejas M."/>
            <person name="Orosz E."/>
            <person name="Ouedraogo J.P."/>
            <person name="Overkamp K.M."/>
            <person name="Park H.-S."/>
            <person name="Perrone G."/>
            <person name="Piumi F."/>
            <person name="Punt P.J."/>
            <person name="Ram A.F."/>
            <person name="Ramon A."/>
            <person name="Rauscher S."/>
            <person name="Record E."/>
            <person name="Riano-Pachon D.M."/>
            <person name="Robert V."/>
            <person name="Roehrig J."/>
            <person name="Ruller R."/>
            <person name="Salamov A."/>
            <person name="Salih N.S."/>
            <person name="Samson R.A."/>
            <person name="Sandor E."/>
            <person name="Sanguinetti M."/>
            <person name="Schuetze T."/>
            <person name="Sepcic K."/>
            <person name="Shelest E."/>
            <person name="Sherlock G."/>
            <person name="Sophianopoulou V."/>
            <person name="Squina F.M."/>
            <person name="Sun H."/>
            <person name="Susca A."/>
            <person name="Todd R.B."/>
            <person name="Tsang A."/>
            <person name="Unkles S.E."/>
            <person name="van de Wiele N."/>
            <person name="van Rossen-Uffink D."/>
            <person name="Oliveira J.V."/>
            <person name="Vesth T.C."/>
            <person name="Visser J."/>
            <person name="Yu J.-H."/>
            <person name="Zhou M."/>
            <person name="Andersen M.R."/>
            <person name="Archer D.B."/>
            <person name="Baker S.E."/>
            <person name="Benoit I."/>
            <person name="Brakhage A.A."/>
            <person name="Braus G.H."/>
            <person name="Fischer R."/>
            <person name="Frisvad J.C."/>
            <person name="Goldman G.H."/>
            <person name="Houbraken J."/>
            <person name="Oakley B."/>
            <person name="Pocsi I."/>
            <person name="Scazzocchio C."/>
            <person name="Seiboth B."/>
            <person name="vanKuyk P.A."/>
            <person name="Wortman J."/>
            <person name="Dyer P.S."/>
            <person name="Grigoriev I.V."/>
        </authorList>
    </citation>
    <scope>NUCLEOTIDE SEQUENCE [LARGE SCALE GENOMIC DNA]</scope>
    <source>
        <strain evidence="2">CBS 506.65</strain>
    </source>
</reference>
<dbReference type="AlphaFoldDB" id="A0A1L9SWK3"/>
<proteinExistence type="predicted"/>
<name>A0A1L9SWK3_9EURO</name>
<organism evidence="1 2">
    <name type="scientific">Penicilliopsis zonata CBS 506.65</name>
    <dbReference type="NCBI Taxonomy" id="1073090"/>
    <lineage>
        <taxon>Eukaryota</taxon>
        <taxon>Fungi</taxon>
        <taxon>Dikarya</taxon>
        <taxon>Ascomycota</taxon>
        <taxon>Pezizomycotina</taxon>
        <taxon>Eurotiomycetes</taxon>
        <taxon>Eurotiomycetidae</taxon>
        <taxon>Eurotiales</taxon>
        <taxon>Aspergillaceae</taxon>
        <taxon>Penicilliopsis</taxon>
    </lineage>
</organism>
<dbReference type="VEuPathDB" id="FungiDB:ASPZODRAFT_127671"/>
<dbReference type="RefSeq" id="XP_022586088.1">
    <property type="nucleotide sequence ID" value="XM_022721810.1"/>
</dbReference>
<evidence type="ECO:0000313" key="2">
    <source>
        <dbReference type="Proteomes" id="UP000184188"/>
    </source>
</evidence>
<dbReference type="GeneID" id="34608275"/>
<accession>A0A1L9SWK3</accession>
<dbReference type="Proteomes" id="UP000184188">
    <property type="component" value="Unassembled WGS sequence"/>
</dbReference>
<sequence length="82" mass="8899">MSDAVTPLDPLLALARSPAPVKSPPQPAHPIPSVLNLPSVILPPPTHSPKQFPHHHPSTPPLFFISYDLKSLFLVVWRSGSL</sequence>
<evidence type="ECO:0000313" key="1">
    <source>
        <dbReference type="EMBL" id="OJJ51578.1"/>
    </source>
</evidence>
<protein>
    <submittedName>
        <fullName evidence="1">Uncharacterized protein</fullName>
    </submittedName>
</protein>